<evidence type="ECO:0000313" key="3">
    <source>
        <dbReference type="Proteomes" id="UP001163687"/>
    </source>
</evidence>
<proteinExistence type="predicted"/>
<sequence length="223" mass="23789">MAAADPAAGACIGLAGPLVVGDHGVERLAWALLDRPSLRFLVVAGAEAPDRRVAGALRDLWAGRWRPPNLSEAEVAALRQQVELVDRAGLTDPAAVAGAVRSCAARNPGRWQGRRPPGLPVEVVDAGEPKKCFLAPDPDGYFLLSVDRPARRLVLERFTADGRRTHVLRGTTADAVAAALVRLGLVRDPGHALYLGRELQKAEVALALGLAYEQDVPLRLETQ</sequence>
<evidence type="ECO:0000259" key="1">
    <source>
        <dbReference type="Pfam" id="PF14251"/>
    </source>
</evidence>
<dbReference type="EMBL" id="AP025628">
    <property type="protein sequence ID" value="BDG58976.1"/>
    <property type="molecule type" value="Genomic_DNA"/>
</dbReference>
<dbReference type="KEGG" id="cmic:caldi_00660"/>
<feature type="domain" description="DUF4346" evidence="1">
    <location>
        <begin position="137"/>
        <end position="215"/>
    </location>
</feature>
<keyword evidence="3" id="KW-1185">Reference proteome</keyword>
<gene>
    <name evidence="2" type="ORF">caldi_00660</name>
</gene>
<dbReference type="Pfam" id="PF14251">
    <property type="entry name" value="PterinBD-DUF4346"/>
    <property type="match status" value="1"/>
</dbReference>
<organism evidence="2 3">
    <name type="scientific">Caldinitratiruptor microaerophilus</name>
    <dbReference type="NCBI Taxonomy" id="671077"/>
    <lineage>
        <taxon>Bacteria</taxon>
        <taxon>Bacillati</taxon>
        <taxon>Bacillota</taxon>
        <taxon>Clostridia</taxon>
        <taxon>Eubacteriales</taxon>
        <taxon>Symbiobacteriaceae</taxon>
        <taxon>Caldinitratiruptor</taxon>
    </lineage>
</organism>
<name>A0AA35CKG4_9FIRM</name>
<dbReference type="InterPro" id="IPR025595">
    <property type="entry name" value="PterinBD-DUF4346"/>
</dbReference>
<dbReference type="Proteomes" id="UP001163687">
    <property type="component" value="Chromosome"/>
</dbReference>
<dbReference type="AlphaFoldDB" id="A0AA35CKG4"/>
<reference evidence="2" key="1">
    <citation type="submission" date="2022-03" db="EMBL/GenBank/DDBJ databases">
        <title>Complete genome sequence of Caldinitratiruptor microaerophilus.</title>
        <authorList>
            <person name="Mukaiyama R."/>
            <person name="Nishiyama T."/>
            <person name="Ueda K."/>
        </authorList>
    </citation>
    <scope>NUCLEOTIDE SEQUENCE</scope>
    <source>
        <strain evidence="2">JCM 16183</strain>
    </source>
</reference>
<accession>A0AA35CKG4</accession>
<dbReference type="RefSeq" id="WP_264843099.1">
    <property type="nucleotide sequence ID" value="NZ_AP025628.1"/>
</dbReference>
<protein>
    <recommendedName>
        <fullName evidence="1">DUF4346 domain-containing protein</fullName>
    </recommendedName>
</protein>
<evidence type="ECO:0000313" key="2">
    <source>
        <dbReference type="EMBL" id="BDG58976.1"/>
    </source>
</evidence>